<sequence length="307" mass="35599">MIKEEWLQLPDKTEIYLKKWYDPNQEPKAIIQLAHGMVEHINRYHDFAEQLVERGFYVYGNDHRGHGKTGERQGFLGYFADENGFFKVADDLAEITRTIQATYPSVPIILFGHSMGSFLVRSYIQQHSHAIHGAILSGTGYFPSIQSYAGKLLAKLQPAKEPSKMMYKLTFGRYNKRISDRQTEMDWLTRNETAIQDYERDPFTGFTPTARFFYDLLSGLLAIQRHDWNMSIRKDLPLLLVSGDQDPVGHYGSGVWKTAHLYDKAGLENVLTMLFEDGRHELLFELNKEEVYDAIEKWIHDTLKLKL</sequence>
<dbReference type="Pfam" id="PF12146">
    <property type="entry name" value="Hydrolase_4"/>
    <property type="match status" value="1"/>
</dbReference>
<reference evidence="3" key="1">
    <citation type="journal article" date="2019" name="Int. J. Syst. Evol. Microbiol.">
        <title>The Global Catalogue of Microorganisms (GCM) 10K type strain sequencing project: providing services to taxonomists for standard genome sequencing and annotation.</title>
        <authorList>
            <consortium name="The Broad Institute Genomics Platform"/>
            <consortium name="The Broad Institute Genome Sequencing Center for Infectious Disease"/>
            <person name="Wu L."/>
            <person name="Ma J."/>
        </authorList>
    </citation>
    <scope>NUCLEOTIDE SEQUENCE [LARGE SCALE GENOMIC DNA]</scope>
    <source>
        <strain evidence="3">TISTR 1858</strain>
    </source>
</reference>
<proteinExistence type="predicted"/>
<keyword evidence="3" id="KW-1185">Reference proteome</keyword>
<dbReference type="SUPFAM" id="SSF53474">
    <property type="entry name" value="alpha/beta-Hydrolases"/>
    <property type="match status" value="1"/>
</dbReference>
<evidence type="ECO:0000313" key="2">
    <source>
        <dbReference type="EMBL" id="MFD2629101.1"/>
    </source>
</evidence>
<dbReference type="Gene3D" id="3.40.50.1820">
    <property type="entry name" value="alpha/beta hydrolase"/>
    <property type="match status" value="1"/>
</dbReference>
<dbReference type="GO" id="GO:0016787">
    <property type="term" value="F:hydrolase activity"/>
    <property type="evidence" value="ECO:0007669"/>
    <property type="project" value="UniProtKB-KW"/>
</dbReference>
<evidence type="ECO:0000313" key="3">
    <source>
        <dbReference type="Proteomes" id="UP001597451"/>
    </source>
</evidence>
<accession>A0ABW5Q140</accession>
<gene>
    <name evidence="2" type="ORF">ACFSUN_09965</name>
</gene>
<organism evidence="2 3">
    <name type="scientific">Oceanobacillus kapialis</name>
    <dbReference type="NCBI Taxonomy" id="481353"/>
    <lineage>
        <taxon>Bacteria</taxon>
        <taxon>Bacillati</taxon>
        <taxon>Bacillota</taxon>
        <taxon>Bacilli</taxon>
        <taxon>Bacillales</taxon>
        <taxon>Bacillaceae</taxon>
        <taxon>Oceanobacillus</taxon>
    </lineage>
</organism>
<dbReference type="PANTHER" id="PTHR11614">
    <property type="entry name" value="PHOSPHOLIPASE-RELATED"/>
    <property type="match status" value="1"/>
</dbReference>
<dbReference type="InterPro" id="IPR029058">
    <property type="entry name" value="AB_hydrolase_fold"/>
</dbReference>
<comment type="caution">
    <text evidence="2">The sequence shown here is derived from an EMBL/GenBank/DDBJ whole genome shotgun (WGS) entry which is preliminary data.</text>
</comment>
<feature type="domain" description="Serine aminopeptidase S33" evidence="1">
    <location>
        <begin position="25"/>
        <end position="286"/>
    </location>
</feature>
<dbReference type="RefSeq" id="WP_379561852.1">
    <property type="nucleotide sequence ID" value="NZ_CP085256.1"/>
</dbReference>
<protein>
    <submittedName>
        <fullName evidence="2">Alpha/beta hydrolase</fullName>
    </submittedName>
</protein>
<dbReference type="Proteomes" id="UP001597451">
    <property type="component" value="Unassembled WGS sequence"/>
</dbReference>
<keyword evidence="2" id="KW-0378">Hydrolase</keyword>
<dbReference type="EMBL" id="JBHUMX010000035">
    <property type="protein sequence ID" value="MFD2629101.1"/>
    <property type="molecule type" value="Genomic_DNA"/>
</dbReference>
<dbReference type="InterPro" id="IPR051044">
    <property type="entry name" value="MAG_DAG_Lipase"/>
</dbReference>
<dbReference type="InterPro" id="IPR022742">
    <property type="entry name" value="Hydrolase_4"/>
</dbReference>
<name>A0ABW5Q140_9BACI</name>
<evidence type="ECO:0000259" key="1">
    <source>
        <dbReference type="Pfam" id="PF12146"/>
    </source>
</evidence>